<dbReference type="AlphaFoldDB" id="A0A086XUD6"/>
<keyword evidence="2" id="KW-1185">Reference proteome</keyword>
<organism evidence="1 2">
    <name type="scientific">Haematobacter massiliensis</name>
    <dbReference type="NCBI Taxonomy" id="195105"/>
    <lineage>
        <taxon>Bacteria</taxon>
        <taxon>Pseudomonadati</taxon>
        <taxon>Pseudomonadota</taxon>
        <taxon>Alphaproteobacteria</taxon>
        <taxon>Rhodobacterales</taxon>
        <taxon>Paracoccaceae</taxon>
        <taxon>Haematobacter</taxon>
    </lineage>
</organism>
<dbReference type="Proteomes" id="UP000028826">
    <property type="component" value="Unassembled WGS sequence"/>
</dbReference>
<dbReference type="EMBL" id="JGYG01000024">
    <property type="protein sequence ID" value="KFI25636.1"/>
    <property type="molecule type" value="Genomic_DNA"/>
</dbReference>
<proteinExistence type="predicted"/>
<evidence type="ECO:0000313" key="1">
    <source>
        <dbReference type="EMBL" id="KFI25636.1"/>
    </source>
</evidence>
<evidence type="ECO:0000313" key="2">
    <source>
        <dbReference type="Proteomes" id="UP000028826"/>
    </source>
</evidence>
<accession>A0A086XUD6</accession>
<dbReference type="STRING" id="195105.CN97_08020"/>
<gene>
    <name evidence="1" type="ORF">CN97_08020</name>
</gene>
<name>A0A086XUD6_9RHOB</name>
<protein>
    <submittedName>
        <fullName evidence="1">Uncharacterized protein</fullName>
    </submittedName>
</protein>
<sequence length="83" mass="9215">MNSATSPAGPDQPFRRDRGAAKIDIKVIKIFIEAGQRIVHDLPDLSQRMPSGDALFKIDIAEQRPVLLVRSPHNSPPTLSCRR</sequence>
<reference evidence="1 2" key="1">
    <citation type="submission" date="2014-03" db="EMBL/GenBank/DDBJ databases">
        <title>Genome of Haematobacter massiliensis CCUG 47968.</title>
        <authorList>
            <person name="Wang D."/>
            <person name="Wang G."/>
        </authorList>
    </citation>
    <scope>NUCLEOTIDE SEQUENCE [LARGE SCALE GENOMIC DNA]</scope>
    <source>
        <strain evidence="1 2">CCUG 47968</strain>
    </source>
</reference>
<comment type="caution">
    <text evidence="1">The sequence shown here is derived from an EMBL/GenBank/DDBJ whole genome shotgun (WGS) entry which is preliminary data.</text>
</comment>
<dbReference type="eggNOG" id="ENOG502ZPHE">
    <property type="taxonomic scope" value="Bacteria"/>
</dbReference>